<dbReference type="STRING" id="936756.ATE80_13020"/>
<proteinExistence type="predicted"/>
<dbReference type="OrthoDB" id="5052058at2"/>
<evidence type="ECO:0008006" key="3">
    <source>
        <dbReference type="Google" id="ProtNLM"/>
    </source>
</evidence>
<reference evidence="1 2" key="1">
    <citation type="submission" date="2015-11" db="EMBL/GenBank/DDBJ databases">
        <title>Genome-wide analysis reveals the secondary metabolome in Streptomyces kanasensis ZX01.</title>
        <authorList>
            <person name="Zhang G."/>
            <person name="Han L."/>
            <person name="Feng J."/>
            <person name="Zhang X."/>
        </authorList>
    </citation>
    <scope>NUCLEOTIDE SEQUENCE [LARGE SCALE GENOMIC DNA]</scope>
    <source>
        <strain evidence="1 2">ZX01</strain>
    </source>
</reference>
<dbReference type="Proteomes" id="UP000054011">
    <property type="component" value="Unassembled WGS sequence"/>
</dbReference>
<evidence type="ECO:0000313" key="1">
    <source>
        <dbReference type="EMBL" id="KUH38384.1"/>
    </source>
</evidence>
<dbReference type="Pfam" id="PF18906">
    <property type="entry name" value="Phage_tube_2"/>
    <property type="match status" value="1"/>
</dbReference>
<organism evidence="1 2">
    <name type="scientific">Streptomyces kanasensis</name>
    <dbReference type="NCBI Taxonomy" id="936756"/>
    <lineage>
        <taxon>Bacteria</taxon>
        <taxon>Bacillati</taxon>
        <taxon>Actinomycetota</taxon>
        <taxon>Actinomycetes</taxon>
        <taxon>Kitasatosporales</taxon>
        <taxon>Streptomycetaceae</taxon>
        <taxon>Streptomyces</taxon>
    </lineage>
</organism>
<evidence type="ECO:0000313" key="2">
    <source>
        <dbReference type="Proteomes" id="UP000054011"/>
    </source>
</evidence>
<keyword evidence="2" id="KW-1185">Reference proteome</keyword>
<gene>
    <name evidence="1" type="ORF">ATE80_13020</name>
</gene>
<dbReference type="AlphaFoldDB" id="A0A100Y649"/>
<comment type="caution">
    <text evidence="1">The sequence shown here is derived from an EMBL/GenBank/DDBJ whole genome shotgun (WGS) entry which is preliminary data.</text>
</comment>
<accession>A0A100Y649</accession>
<name>A0A100Y649_9ACTN</name>
<dbReference type="RefSeq" id="WP_058942361.1">
    <property type="nucleotide sequence ID" value="NZ_LNSV01000027.1"/>
</dbReference>
<protein>
    <recommendedName>
        <fullName evidence="3">Phage tail protein</fullName>
    </recommendedName>
</protein>
<dbReference type="EMBL" id="LNSV01000027">
    <property type="protein sequence ID" value="KUH38384.1"/>
    <property type="molecule type" value="Genomic_DNA"/>
</dbReference>
<dbReference type="InterPro" id="IPR044000">
    <property type="entry name" value="Phage_tube_2"/>
</dbReference>
<sequence length="328" mass="34549">MAIGSGLGAQLGVAAESTYGTFVAPTQFLEFTSESLVLSKTTAQSSGIAAGRLLALSSRRVVTQRQVSGSLNLEVTNRGMGLLLQALMGTTVTPVQQEATTAYLQTHTLADTAGKSLSIQKGVPLTTGVVTDKSLVGCKVTSAEFSCEGGGMLTSSFEFDGRDCSEAQTLATASYPSMSPFHFGQMALKTGAYGAETALDGVRKVTVKIERPQAVDRFYANQSALKAEPISNDLVKITGSLEMDYVATTIDDLHTSDGATSLVWEFVGPVIEGAHAETFRIALPAIKVDDAPPQVEGFEVVRPTFNFTGLYDGTNLPAITYMSTDSSL</sequence>